<sequence length="79" mass="9417">MIEPMDRSDRFTFMPGDLKEVTDERHLAEIKRTYGDISMPQDEYEWVRNEGKKRWSVGDYVSTDELRSEYARRKALGNL</sequence>
<evidence type="ECO:0000313" key="1">
    <source>
        <dbReference type="EMBL" id="OSG95535.1"/>
    </source>
</evidence>
<evidence type="ECO:0000313" key="2">
    <source>
        <dbReference type="Proteomes" id="UP000193664"/>
    </source>
</evidence>
<proteinExistence type="predicted"/>
<reference evidence="1 2" key="1">
    <citation type="journal article" date="2016" name="Sci. Rep.">
        <title>Evaluation of genetic diversity among strains of the human gut commensal Bifidobacterium adolescentis.</title>
        <authorList>
            <person name="Duranti S."/>
            <person name="Milani C."/>
            <person name="Lugli G.A."/>
            <person name="Mancabelli L."/>
            <person name="Turroni F."/>
            <person name="Ferrario C."/>
            <person name="Mangifesta M."/>
            <person name="Viappiani A."/>
            <person name="Sanchez B."/>
            <person name="Margolles A."/>
            <person name="van Sinderen D."/>
            <person name="Ventura M."/>
        </authorList>
    </citation>
    <scope>NUCLEOTIDE SEQUENCE [LARGE SCALE GENOMIC DNA]</scope>
    <source>
        <strain evidence="1 2">AD2-8</strain>
    </source>
</reference>
<organism evidence="1 2">
    <name type="scientific">Bifidobacterium adolescentis</name>
    <dbReference type="NCBI Taxonomy" id="1680"/>
    <lineage>
        <taxon>Bacteria</taxon>
        <taxon>Bacillati</taxon>
        <taxon>Actinomycetota</taxon>
        <taxon>Actinomycetes</taxon>
        <taxon>Bifidobacteriales</taxon>
        <taxon>Bifidobacteriaceae</taxon>
        <taxon>Bifidobacterium</taxon>
    </lineage>
</organism>
<comment type="caution">
    <text evidence="1">The sequence shown here is derived from an EMBL/GenBank/DDBJ whole genome shotgun (WGS) entry which is preliminary data.</text>
</comment>
<name>A0A1X2ZM78_BIFAD</name>
<gene>
    <name evidence="1" type="ORF">AD0028_0775</name>
</gene>
<dbReference type="RefSeq" id="WP_117759459.1">
    <property type="nucleotide sequence ID" value="NZ_LNKF01000002.1"/>
</dbReference>
<dbReference type="EMBL" id="LNKF01000002">
    <property type="protein sequence ID" value="OSG95535.1"/>
    <property type="molecule type" value="Genomic_DNA"/>
</dbReference>
<accession>A0A1X2ZM78</accession>
<protein>
    <submittedName>
        <fullName evidence="1">Uncharacterized protein</fullName>
    </submittedName>
</protein>
<dbReference type="AlphaFoldDB" id="A0A1X2ZM78"/>
<dbReference type="Proteomes" id="UP000193664">
    <property type="component" value="Unassembled WGS sequence"/>
</dbReference>